<keyword evidence="1" id="KW-0732">Signal</keyword>
<reference evidence="2" key="1">
    <citation type="submission" date="2022-10" db="EMBL/GenBank/DDBJ databases">
        <title>Culturing micro-colonial fungi from biological soil crusts in the Mojave desert and describing Neophaeococcomyces mojavensis, and introducing the new genera and species Taxawa tesnikishii.</title>
        <authorList>
            <person name="Kurbessoian T."/>
            <person name="Stajich J.E."/>
        </authorList>
    </citation>
    <scope>NUCLEOTIDE SEQUENCE</scope>
    <source>
        <strain evidence="2">TK_41</strain>
    </source>
</reference>
<evidence type="ECO:0000256" key="1">
    <source>
        <dbReference type="SAM" id="SignalP"/>
    </source>
</evidence>
<feature type="signal peptide" evidence="1">
    <location>
        <begin position="1"/>
        <end position="21"/>
    </location>
</feature>
<sequence length="182" mass="19886">MVSIFTGLALIALFFTSTTSAFSGNFELTNLFIASPIQADPFSTVSTHVEFDFCDQDTPEVGPTRCEVEWAVGLSPPKSGAHTCDNSSFIVTITKWSGVGNLTLDLAHEYIDNRYSPFTITQQLETDKVDSVGQAPYNVLTKHSNFTLSYPITPFYECDMDNARCQSCEGEAIIANITTAIA</sequence>
<organism evidence="2 3">
    <name type="scientific">Cladophialophora chaetospira</name>
    <dbReference type="NCBI Taxonomy" id="386627"/>
    <lineage>
        <taxon>Eukaryota</taxon>
        <taxon>Fungi</taxon>
        <taxon>Dikarya</taxon>
        <taxon>Ascomycota</taxon>
        <taxon>Pezizomycotina</taxon>
        <taxon>Eurotiomycetes</taxon>
        <taxon>Chaetothyriomycetidae</taxon>
        <taxon>Chaetothyriales</taxon>
        <taxon>Herpotrichiellaceae</taxon>
        <taxon>Cladophialophora</taxon>
    </lineage>
</organism>
<keyword evidence="3" id="KW-1185">Reference proteome</keyword>
<evidence type="ECO:0000313" key="2">
    <source>
        <dbReference type="EMBL" id="KAJ9611427.1"/>
    </source>
</evidence>
<proteinExistence type="predicted"/>
<evidence type="ECO:0000313" key="3">
    <source>
        <dbReference type="Proteomes" id="UP001172673"/>
    </source>
</evidence>
<gene>
    <name evidence="2" type="ORF">H2200_004611</name>
</gene>
<comment type="caution">
    <text evidence="2">The sequence shown here is derived from an EMBL/GenBank/DDBJ whole genome shotgun (WGS) entry which is preliminary data.</text>
</comment>
<feature type="chain" id="PRO_5041365130" evidence="1">
    <location>
        <begin position="22"/>
        <end position="182"/>
    </location>
</feature>
<protein>
    <submittedName>
        <fullName evidence="2">Uncharacterized protein</fullName>
    </submittedName>
</protein>
<accession>A0AA38XDI1</accession>
<dbReference type="Proteomes" id="UP001172673">
    <property type="component" value="Unassembled WGS sequence"/>
</dbReference>
<name>A0AA38XDI1_9EURO</name>
<dbReference type="AlphaFoldDB" id="A0AA38XDI1"/>
<dbReference type="EMBL" id="JAPDRK010000006">
    <property type="protein sequence ID" value="KAJ9611427.1"/>
    <property type="molecule type" value="Genomic_DNA"/>
</dbReference>